<name>A0A6L7A8R5_LEULA</name>
<dbReference type="Proteomes" id="UP000478636">
    <property type="component" value="Unassembled WGS sequence"/>
</dbReference>
<gene>
    <name evidence="1" type="ORF">GQS40_03510</name>
</gene>
<dbReference type="AlphaFoldDB" id="A0A6L7A8R5"/>
<dbReference type="SUPFAM" id="SSF50814">
    <property type="entry name" value="Lipocalins"/>
    <property type="match status" value="1"/>
</dbReference>
<organism evidence="1 2">
    <name type="scientific">Leuconostoc lactis</name>
    <dbReference type="NCBI Taxonomy" id="1246"/>
    <lineage>
        <taxon>Bacteria</taxon>
        <taxon>Bacillati</taxon>
        <taxon>Bacillota</taxon>
        <taxon>Bacilli</taxon>
        <taxon>Lactobacillales</taxon>
        <taxon>Lactobacillaceae</taxon>
        <taxon>Leuconostoc</taxon>
    </lineage>
</organism>
<dbReference type="Pfam" id="PF09148">
    <property type="entry name" value="DUF1934"/>
    <property type="match status" value="1"/>
</dbReference>
<accession>A0A6L7A8R5</accession>
<dbReference type="EMBL" id="WSZI01000013">
    <property type="protein sequence ID" value="MWN20740.1"/>
    <property type="molecule type" value="Genomic_DNA"/>
</dbReference>
<dbReference type="Gene3D" id="2.40.128.20">
    <property type="match status" value="1"/>
</dbReference>
<proteinExistence type="predicted"/>
<evidence type="ECO:0000313" key="1">
    <source>
        <dbReference type="EMBL" id="MWN20740.1"/>
    </source>
</evidence>
<dbReference type="RefSeq" id="WP_029509047.1">
    <property type="nucleotide sequence ID" value="NZ_DAITWI010000001.1"/>
</dbReference>
<protein>
    <submittedName>
        <fullName evidence="1">DUF1934 family protein</fullName>
    </submittedName>
</protein>
<dbReference type="InterPro" id="IPR012674">
    <property type="entry name" value="Calycin"/>
</dbReference>
<comment type="caution">
    <text evidence="1">The sequence shown here is derived from an EMBL/GenBank/DDBJ whole genome shotgun (WGS) entry which is preliminary data.</text>
</comment>
<reference evidence="1 2" key="1">
    <citation type="submission" date="2019-12" db="EMBL/GenBank/DDBJ databases">
        <title>Complete genome sequence of Leuconostoc lactis strain AVN1 provides insights into metabolic potential.</title>
        <authorList>
            <person name="Besrour N."/>
            <person name="Najjari A."/>
            <person name="Fhoula I."/>
            <person name="Jaballah S."/>
            <person name="Klibi N."/>
            <person name="Ouzari H.I."/>
        </authorList>
    </citation>
    <scope>NUCLEOTIDE SEQUENCE [LARGE SCALE GENOMIC DNA]</scope>
    <source>
        <strain evidence="1 2">AVN1</strain>
    </source>
</reference>
<sequence length="149" mass="17113">MPQTQKQMVQLSLTTTVRQDDDVETFNFDTEGELLVKNDHVYLRYTETIAEQQTKVRFKFEPDSVRLHRTGDGQQTQLVFVLEQQVPAFYQTPAGQMHLATYTTQLQTAIDPEKAQGKIAIDYQLIANDQIVGEYALRLQFQAKSSKLN</sequence>
<evidence type="ECO:0000313" key="2">
    <source>
        <dbReference type="Proteomes" id="UP000478636"/>
    </source>
</evidence>
<dbReference type="InterPro" id="IPR015231">
    <property type="entry name" value="DUF1934"/>
</dbReference>